<organism evidence="1 2">
    <name type="scientific">Ramularia collo-cygni</name>
    <dbReference type="NCBI Taxonomy" id="112498"/>
    <lineage>
        <taxon>Eukaryota</taxon>
        <taxon>Fungi</taxon>
        <taxon>Dikarya</taxon>
        <taxon>Ascomycota</taxon>
        <taxon>Pezizomycotina</taxon>
        <taxon>Dothideomycetes</taxon>
        <taxon>Dothideomycetidae</taxon>
        <taxon>Mycosphaerellales</taxon>
        <taxon>Mycosphaerellaceae</taxon>
        <taxon>Ramularia</taxon>
    </lineage>
</organism>
<keyword evidence="2" id="KW-1185">Reference proteome</keyword>
<protein>
    <submittedName>
        <fullName evidence="1">Uncharacterized protein</fullName>
    </submittedName>
</protein>
<reference evidence="1 2" key="1">
    <citation type="submission" date="2016-03" db="EMBL/GenBank/DDBJ databases">
        <authorList>
            <person name="Ploux O."/>
        </authorList>
    </citation>
    <scope>NUCLEOTIDE SEQUENCE [LARGE SCALE GENOMIC DNA]</scope>
    <source>
        <strain evidence="1 2">URUG2</strain>
    </source>
</reference>
<dbReference type="AlphaFoldDB" id="A0A2D3UPR1"/>
<dbReference type="EMBL" id="FJUY01000004">
    <property type="protein sequence ID" value="CZT17441.1"/>
    <property type="molecule type" value="Genomic_DNA"/>
</dbReference>
<gene>
    <name evidence="1" type="ORF">RCC_03275</name>
</gene>
<sequence length="126" mass="14267">MSLSHPEAQQDATRLAVVGPVRPTDPPTLLNLAANVKNIIYRSALLEEDPIVITSARYSRNGGLLGTCKQVRKEALSIYYEESHFKHAITNFDPRPIKNWMDRMPLCISKHLVKFNAVGIVHTRRF</sequence>
<proteinExistence type="predicted"/>
<dbReference type="GeneID" id="35598481"/>
<evidence type="ECO:0000313" key="2">
    <source>
        <dbReference type="Proteomes" id="UP000225277"/>
    </source>
</evidence>
<dbReference type="OrthoDB" id="62952at2759"/>
<name>A0A2D3UPR1_9PEZI</name>
<accession>A0A2D3UPR1</accession>
<dbReference type="Proteomes" id="UP000225277">
    <property type="component" value="Unassembled WGS sequence"/>
</dbReference>
<evidence type="ECO:0000313" key="1">
    <source>
        <dbReference type="EMBL" id="CZT17441.1"/>
    </source>
</evidence>
<dbReference type="RefSeq" id="XP_023624333.1">
    <property type="nucleotide sequence ID" value="XM_023768565.1"/>
</dbReference>